<evidence type="ECO:0000313" key="1">
    <source>
        <dbReference type="EMBL" id="CAK7929023.1"/>
    </source>
</evidence>
<protein>
    <submittedName>
        <fullName evidence="1">Uncharacterized protein</fullName>
    </submittedName>
</protein>
<dbReference type="EMBL" id="CAKLBY020000147">
    <property type="protein sequence ID" value="CAK7929023.1"/>
    <property type="molecule type" value="Genomic_DNA"/>
</dbReference>
<gene>
    <name evidence="1" type="ORF">PM001_LOCUS14173</name>
</gene>
<dbReference type="AlphaFoldDB" id="A0AAV1U6S6"/>
<reference evidence="1" key="1">
    <citation type="submission" date="2024-01" db="EMBL/GenBank/DDBJ databases">
        <authorList>
            <person name="Webb A."/>
        </authorList>
    </citation>
    <scope>NUCLEOTIDE SEQUENCE</scope>
    <source>
        <strain evidence="1">Pm1</strain>
    </source>
</reference>
<name>A0AAV1U6S6_9STRA</name>
<accession>A0AAV1U6S6</accession>
<dbReference type="Proteomes" id="UP001162060">
    <property type="component" value="Unassembled WGS sequence"/>
</dbReference>
<organism evidence="1 2">
    <name type="scientific">Peronospora matthiolae</name>
    <dbReference type="NCBI Taxonomy" id="2874970"/>
    <lineage>
        <taxon>Eukaryota</taxon>
        <taxon>Sar</taxon>
        <taxon>Stramenopiles</taxon>
        <taxon>Oomycota</taxon>
        <taxon>Peronosporomycetes</taxon>
        <taxon>Peronosporales</taxon>
        <taxon>Peronosporaceae</taxon>
        <taxon>Peronospora</taxon>
    </lineage>
</organism>
<comment type="caution">
    <text evidence="1">The sequence shown here is derived from an EMBL/GenBank/DDBJ whole genome shotgun (WGS) entry which is preliminary data.</text>
</comment>
<proteinExistence type="predicted"/>
<evidence type="ECO:0000313" key="2">
    <source>
        <dbReference type="Proteomes" id="UP001162060"/>
    </source>
</evidence>
<sequence length="89" mass="9997">MKCSNSLKENISGPSFFTDSILGTLNLFIELLNKKNEKTEGFIKDTLLKVLLRDFGGYSLARVLSVAKTRKPAMGNSLNRYKPSYCSSW</sequence>